<feature type="region of interest" description="Disordered" evidence="1">
    <location>
        <begin position="509"/>
        <end position="531"/>
    </location>
</feature>
<reference evidence="4" key="1">
    <citation type="submission" date="2013-03" db="EMBL/GenBank/DDBJ databases">
        <title>The Genome Sequence of Anopheles epiroticus epiroticus2.</title>
        <authorList>
            <consortium name="The Broad Institute Genomics Platform"/>
            <person name="Neafsey D.E."/>
            <person name="Howell P."/>
            <person name="Walker B."/>
            <person name="Young S.K."/>
            <person name="Zeng Q."/>
            <person name="Gargeya S."/>
            <person name="Fitzgerald M."/>
            <person name="Haas B."/>
            <person name="Abouelleil A."/>
            <person name="Allen A.W."/>
            <person name="Alvarado L."/>
            <person name="Arachchi H.M."/>
            <person name="Berlin A.M."/>
            <person name="Chapman S.B."/>
            <person name="Gainer-Dewar J."/>
            <person name="Goldberg J."/>
            <person name="Griggs A."/>
            <person name="Gujja S."/>
            <person name="Hansen M."/>
            <person name="Howarth C."/>
            <person name="Imamovic A."/>
            <person name="Ireland A."/>
            <person name="Larimer J."/>
            <person name="McCowan C."/>
            <person name="Murphy C."/>
            <person name="Pearson M."/>
            <person name="Poon T.W."/>
            <person name="Priest M."/>
            <person name="Roberts A."/>
            <person name="Saif S."/>
            <person name="Shea T."/>
            <person name="Sisk P."/>
            <person name="Sykes S."/>
            <person name="Wortman J."/>
            <person name="Nusbaum C."/>
            <person name="Birren B."/>
        </authorList>
    </citation>
    <scope>NUCLEOTIDE SEQUENCE [LARGE SCALE GENOMIC DNA]</scope>
    <source>
        <strain evidence="4">Epiroticus2</strain>
    </source>
</reference>
<dbReference type="VEuPathDB" id="VectorBase:AEPI002496"/>
<sequence length="760" mass="84011">MSQQSEKQTKPFVTCGTPTLNDWKLYLRNLQQIPSQQSMTTPDSSSSESSFELEESFKALLERKRQEMQERAGDEHFLTENVAGASRDAPDAANTGNESTFFEQDSISKVSDTSFEEMERICAVLDKVNGFDTDYGTQGETFKPPSAPTTVATLPGSVTLGDITQLEDVDEPSGLWENTILPGAAPVTLSPVKRMHMLRPSTILEETTATTATSAETSKNSTIDTFISAKQVVDELGSNRDSAEAISGSEVYRTAQDTFETTDSYARSSLLDMDSGVTSDITGAENRTNYEQQDVDESEYSKNSTREAVGEPMVQVEQNVIILDSSASDFEDEPSEAQKDQYGTTAENTDPLYTHDDEDSYLEHEASLTLYDEHDETTEKHPDEEFVLDEMPDRFNDTLEETDFMLKQGMKLMALKKQQEEAEEERRKEESQHSAYLDRACGQQQQEKKSQQYLKKGTASAGSNMSYLTPTMTCKMNTSHQTAHSGGFKQMLFSSTGKTVAGGGLKYPSSGGSGAASAGSFKKPVSRLPQMKGPARKFDHIVSPIGAYIKKTPQSMLQARINCQNKNLIDVLYSENRDSAVSTNSSSGSKENHGINLKGYTSSLPGKGVISSHRAHVLDERNVVRIPGGEKMQKLINNSPTMVIRHEGRIKYAERSAGTQERNLAHNMSALTDDSLADLSVLSNDVMSMPAISRMFQMLKGSPVAVVGGTIIVTGSLLYTYRRVYQPYVMRRDRAESEAMANYIFQMEQSKRQQQHGEQS</sequence>
<feature type="transmembrane region" description="Helical" evidence="2">
    <location>
        <begin position="703"/>
        <end position="721"/>
    </location>
</feature>
<evidence type="ECO:0000256" key="1">
    <source>
        <dbReference type="SAM" id="MobiDB-lite"/>
    </source>
</evidence>
<name>A0A182P6E8_9DIPT</name>
<feature type="region of interest" description="Disordered" evidence="1">
    <location>
        <begin position="327"/>
        <end position="354"/>
    </location>
</feature>
<evidence type="ECO:0000313" key="4">
    <source>
        <dbReference type="Proteomes" id="UP000075885"/>
    </source>
</evidence>
<proteinExistence type="predicted"/>
<protein>
    <submittedName>
        <fullName evidence="3">Uncharacterized protein</fullName>
    </submittedName>
</protein>
<organism evidence="3 4">
    <name type="scientific">Anopheles epiroticus</name>
    <dbReference type="NCBI Taxonomy" id="199890"/>
    <lineage>
        <taxon>Eukaryota</taxon>
        <taxon>Metazoa</taxon>
        <taxon>Ecdysozoa</taxon>
        <taxon>Arthropoda</taxon>
        <taxon>Hexapoda</taxon>
        <taxon>Insecta</taxon>
        <taxon>Pterygota</taxon>
        <taxon>Neoptera</taxon>
        <taxon>Endopterygota</taxon>
        <taxon>Diptera</taxon>
        <taxon>Nematocera</taxon>
        <taxon>Culicoidea</taxon>
        <taxon>Culicidae</taxon>
        <taxon>Anophelinae</taxon>
        <taxon>Anopheles</taxon>
    </lineage>
</organism>
<keyword evidence="2" id="KW-1133">Transmembrane helix</keyword>
<evidence type="ECO:0000313" key="3">
    <source>
        <dbReference type="EnsemblMetazoa" id="AEPI002496-PA"/>
    </source>
</evidence>
<feature type="region of interest" description="Disordered" evidence="1">
    <location>
        <begin position="34"/>
        <end position="53"/>
    </location>
</feature>
<keyword evidence="2" id="KW-0812">Transmembrane</keyword>
<reference evidence="3" key="2">
    <citation type="submission" date="2020-05" db="UniProtKB">
        <authorList>
            <consortium name="EnsemblMetazoa"/>
        </authorList>
    </citation>
    <scope>IDENTIFICATION</scope>
    <source>
        <strain evidence="3">Epiroticus2</strain>
    </source>
</reference>
<dbReference type="EnsemblMetazoa" id="AEPI002496-RA">
    <property type="protein sequence ID" value="AEPI002496-PA"/>
    <property type="gene ID" value="AEPI002496"/>
</dbReference>
<dbReference type="STRING" id="199890.A0A182P6E8"/>
<feature type="compositionally biased region" description="Basic and acidic residues" evidence="1">
    <location>
        <begin position="417"/>
        <end position="432"/>
    </location>
</feature>
<accession>A0A182P6E8</accession>
<feature type="region of interest" description="Disordered" evidence="1">
    <location>
        <begin position="417"/>
        <end position="462"/>
    </location>
</feature>
<feature type="compositionally biased region" description="Polar residues" evidence="1">
    <location>
        <begin position="276"/>
        <end position="292"/>
    </location>
</feature>
<feature type="compositionally biased region" description="Polar residues" evidence="1">
    <location>
        <begin position="34"/>
        <end position="43"/>
    </location>
</feature>
<keyword evidence="2" id="KW-0472">Membrane</keyword>
<evidence type="ECO:0000256" key="2">
    <source>
        <dbReference type="SAM" id="Phobius"/>
    </source>
</evidence>
<dbReference type="AlphaFoldDB" id="A0A182P6E8"/>
<dbReference type="Proteomes" id="UP000075885">
    <property type="component" value="Unassembled WGS sequence"/>
</dbReference>
<feature type="region of interest" description="Disordered" evidence="1">
    <location>
        <begin position="276"/>
        <end position="307"/>
    </location>
</feature>
<keyword evidence="4" id="KW-1185">Reference proteome</keyword>